<gene>
    <name evidence="2" type="ORF">SAMN05421737_101204</name>
</gene>
<keyword evidence="1" id="KW-1133">Transmembrane helix</keyword>
<evidence type="ECO:0000256" key="1">
    <source>
        <dbReference type="SAM" id="Phobius"/>
    </source>
</evidence>
<proteinExistence type="predicted"/>
<keyword evidence="1" id="KW-0812">Transmembrane</keyword>
<dbReference type="STRING" id="1464122.SAMN05421737_101204"/>
<evidence type="ECO:0000313" key="2">
    <source>
        <dbReference type="EMBL" id="SDB82654.1"/>
    </source>
</evidence>
<keyword evidence="1" id="KW-0472">Membrane</keyword>
<dbReference type="AlphaFoldDB" id="A0A1G6GL50"/>
<evidence type="ECO:0000313" key="3">
    <source>
        <dbReference type="Proteomes" id="UP000242662"/>
    </source>
</evidence>
<feature type="transmembrane region" description="Helical" evidence="1">
    <location>
        <begin position="6"/>
        <end position="28"/>
    </location>
</feature>
<dbReference type="Proteomes" id="UP000242662">
    <property type="component" value="Unassembled WGS sequence"/>
</dbReference>
<dbReference type="RefSeq" id="WP_176763727.1">
    <property type="nucleotide sequence ID" value="NZ_FMYM01000001.1"/>
</dbReference>
<organism evidence="2 3">
    <name type="scientific">Shouchella lonarensis</name>
    <dbReference type="NCBI Taxonomy" id="1464122"/>
    <lineage>
        <taxon>Bacteria</taxon>
        <taxon>Bacillati</taxon>
        <taxon>Bacillota</taxon>
        <taxon>Bacilli</taxon>
        <taxon>Bacillales</taxon>
        <taxon>Bacillaceae</taxon>
        <taxon>Shouchella</taxon>
    </lineage>
</organism>
<name>A0A1G6GL50_9BACI</name>
<dbReference type="EMBL" id="FMYM01000001">
    <property type="protein sequence ID" value="SDB82654.1"/>
    <property type="molecule type" value="Genomic_DNA"/>
</dbReference>
<accession>A0A1G6GL50</accession>
<protein>
    <submittedName>
        <fullName evidence="2">Uncharacterized protein</fullName>
    </submittedName>
</protein>
<reference evidence="3" key="1">
    <citation type="submission" date="2016-09" db="EMBL/GenBank/DDBJ databases">
        <authorList>
            <person name="Varghese N."/>
            <person name="Submissions S."/>
        </authorList>
    </citation>
    <scope>NUCLEOTIDE SEQUENCE [LARGE SCALE GENOMIC DNA]</scope>
    <source>
        <strain evidence="3">25nlg</strain>
    </source>
</reference>
<sequence length="46" mass="4922">MNVPSGISVVILIVVTLFVVFSFLFDLFPDPGADTIPPSPLVVFNS</sequence>
<keyword evidence="3" id="KW-1185">Reference proteome</keyword>